<evidence type="ECO:0000313" key="1">
    <source>
        <dbReference type="EMBL" id="CAF1276406.1"/>
    </source>
</evidence>
<keyword evidence="3" id="KW-1185">Reference proteome</keyword>
<dbReference type="Gene3D" id="3.40.640.10">
    <property type="entry name" value="Type I PLP-dependent aspartate aminotransferase-like (Major domain)"/>
    <property type="match status" value="1"/>
</dbReference>
<evidence type="ECO:0000313" key="2">
    <source>
        <dbReference type="EMBL" id="CAF4068305.1"/>
    </source>
</evidence>
<accession>A0A815BXG1</accession>
<evidence type="ECO:0000313" key="3">
    <source>
        <dbReference type="Proteomes" id="UP000663829"/>
    </source>
</evidence>
<dbReference type="AlphaFoldDB" id="A0A815BXG1"/>
<comment type="caution">
    <text evidence="1">The sequence shown here is derived from an EMBL/GenBank/DDBJ whole genome shotgun (WGS) entry which is preliminary data.</text>
</comment>
<reference evidence="1" key="1">
    <citation type="submission" date="2021-02" db="EMBL/GenBank/DDBJ databases">
        <authorList>
            <person name="Nowell W R."/>
        </authorList>
    </citation>
    <scope>NUCLEOTIDE SEQUENCE</scope>
</reference>
<dbReference type="OrthoDB" id="10340534at2759"/>
<dbReference type="EMBL" id="CAJNOQ010011417">
    <property type="protein sequence ID" value="CAF1276406.1"/>
    <property type="molecule type" value="Genomic_DNA"/>
</dbReference>
<gene>
    <name evidence="1" type="ORF">GPM918_LOCUS27341</name>
    <name evidence="2" type="ORF">SRO942_LOCUS27646</name>
</gene>
<protein>
    <submittedName>
        <fullName evidence="1">Uncharacterized protein</fullName>
    </submittedName>
</protein>
<dbReference type="InterPro" id="IPR015421">
    <property type="entry name" value="PyrdxlP-dep_Trfase_major"/>
</dbReference>
<dbReference type="Proteomes" id="UP000681722">
    <property type="component" value="Unassembled WGS sequence"/>
</dbReference>
<dbReference type="SUPFAM" id="SSF53383">
    <property type="entry name" value="PLP-dependent transferases"/>
    <property type="match status" value="1"/>
</dbReference>
<sequence>MVPSSILSHRILSAINSPHYQLARSFMTNEYSKVISAHREAIPSSPSNLCDFTFGNPCDMALPAFLSSYHKYVEPLNTDWYAYCNVTNFNSQPSREIIASNLSKKLSPLSFEYEDIYLVTGNFGGLYTCLSMLLNKDDEVIFPIPSWFFINQ</sequence>
<name>A0A815BXG1_9BILA</name>
<dbReference type="InterPro" id="IPR015424">
    <property type="entry name" value="PyrdxlP-dep_Trfase"/>
</dbReference>
<dbReference type="EMBL" id="CAJOBC010025697">
    <property type="protein sequence ID" value="CAF4068305.1"/>
    <property type="molecule type" value="Genomic_DNA"/>
</dbReference>
<dbReference type="Proteomes" id="UP000663829">
    <property type="component" value="Unassembled WGS sequence"/>
</dbReference>
<proteinExistence type="predicted"/>
<organism evidence="1 3">
    <name type="scientific">Didymodactylos carnosus</name>
    <dbReference type="NCBI Taxonomy" id="1234261"/>
    <lineage>
        <taxon>Eukaryota</taxon>
        <taxon>Metazoa</taxon>
        <taxon>Spiralia</taxon>
        <taxon>Gnathifera</taxon>
        <taxon>Rotifera</taxon>
        <taxon>Eurotatoria</taxon>
        <taxon>Bdelloidea</taxon>
        <taxon>Philodinida</taxon>
        <taxon>Philodinidae</taxon>
        <taxon>Didymodactylos</taxon>
    </lineage>
</organism>